<accession>A0A915XIM1</accession>
<evidence type="ECO:0000313" key="2">
    <source>
        <dbReference type="EMBL" id="BCO09325.1"/>
    </source>
</evidence>
<feature type="compositionally biased region" description="Acidic residues" evidence="1">
    <location>
        <begin position="11"/>
        <end position="22"/>
    </location>
</feature>
<organism evidence="2 3">
    <name type="scientific">Desulfolithobacter dissulfuricans</name>
    <dbReference type="NCBI Taxonomy" id="2795293"/>
    <lineage>
        <taxon>Bacteria</taxon>
        <taxon>Pseudomonadati</taxon>
        <taxon>Thermodesulfobacteriota</taxon>
        <taxon>Desulfobulbia</taxon>
        <taxon>Desulfobulbales</taxon>
        <taxon>Desulfobulbaceae</taxon>
        <taxon>Desulfolithobacter</taxon>
    </lineage>
</organism>
<evidence type="ECO:0000256" key="1">
    <source>
        <dbReference type="SAM" id="MobiDB-lite"/>
    </source>
</evidence>
<gene>
    <name evidence="2" type="ORF">GF1_17010</name>
</gene>
<evidence type="ECO:0000313" key="3">
    <source>
        <dbReference type="Proteomes" id="UP001063350"/>
    </source>
</evidence>
<dbReference type="AlphaFoldDB" id="A0A915XIM1"/>
<dbReference type="KEGG" id="ddu:GF1_17010"/>
<protein>
    <submittedName>
        <fullName evidence="2">Uncharacterized protein</fullName>
    </submittedName>
</protein>
<reference evidence="2" key="1">
    <citation type="submission" date="2020-12" db="EMBL/GenBank/DDBJ databases">
        <title>Desulfobium dissulfuricans gen. nov., sp. nov., a novel mesophilic, sulfate-reducing bacterium isolated from a deep-sea hydrothermal vent.</title>
        <authorList>
            <person name="Hashimoto Y."/>
            <person name="Tame A."/>
            <person name="Sawayama S."/>
            <person name="Miyazaki J."/>
            <person name="Takai K."/>
            <person name="Nakagawa S."/>
        </authorList>
    </citation>
    <scope>NUCLEOTIDE SEQUENCE</scope>
    <source>
        <strain evidence="2">GF1</strain>
    </source>
</reference>
<keyword evidence="3" id="KW-1185">Reference proteome</keyword>
<proteinExistence type="predicted"/>
<name>A0A915XIM1_9BACT</name>
<dbReference type="Proteomes" id="UP001063350">
    <property type="component" value="Chromosome"/>
</dbReference>
<feature type="region of interest" description="Disordered" evidence="1">
    <location>
        <begin position="1"/>
        <end position="22"/>
    </location>
</feature>
<dbReference type="EMBL" id="AP024233">
    <property type="protein sequence ID" value="BCO09325.1"/>
    <property type="molecule type" value="Genomic_DNA"/>
</dbReference>
<sequence>MLSDTVASSLEDWDPVAESSPETDLDLLGGVVMALSGNDNRKMTTCANPNLTTLSFG</sequence>